<dbReference type="eggNOG" id="KOG0157">
    <property type="taxonomic scope" value="Eukaryota"/>
</dbReference>
<dbReference type="GO" id="GO:0018683">
    <property type="term" value="F:camphor 5-monooxygenase activity"/>
    <property type="evidence" value="ECO:0007669"/>
    <property type="project" value="UniProtKB-EC"/>
</dbReference>
<dbReference type="InterPro" id="IPR036396">
    <property type="entry name" value="Cyt_P450_sf"/>
</dbReference>
<dbReference type="PRINTS" id="PR00385">
    <property type="entry name" value="P450"/>
</dbReference>
<dbReference type="Pfam" id="PF00067">
    <property type="entry name" value="p450"/>
    <property type="match status" value="1"/>
</dbReference>
<dbReference type="PANTHER" id="PTHR46696:SF6">
    <property type="entry name" value="P450, PUTATIVE (EUROFUNG)-RELATED"/>
    <property type="match status" value="1"/>
</dbReference>
<evidence type="ECO:0000313" key="2">
    <source>
        <dbReference type="EMBL" id="EEF26306.1"/>
    </source>
</evidence>
<dbReference type="PANTHER" id="PTHR46696">
    <property type="entry name" value="P450, PUTATIVE (EUROFUNG)-RELATED"/>
    <property type="match status" value="1"/>
</dbReference>
<dbReference type="AlphaFoldDB" id="B9TCV8"/>
<gene>
    <name evidence="2" type="ORF">RCOM_1807150</name>
</gene>
<dbReference type="Gene3D" id="1.10.630.10">
    <property type="entry name" value="Cytochrome P450"/>
    <property type="match status" value="1"/>
</dbReference>
<dbReference type="InterPro" id="IPR002397">
    <property type="entry name" value="Cyt_P450_B"/>
</dbReference>
<dbReference type="PRINTS" id="PR00359">
    <property type="entry name" value="BP450"/>
</dbReference>
<dbReference type="GO" id="GO:0005506">
    <property type="term" value="F:iron ion binding"/>
    <property type="evidence" value="ECO:0007669"/>
    <property type="project" value="InterPro"/>
</dbReference>
<proteinExistence type="inferred from homology"/>
<dbReference type="GO" id="GO:0020037">
    <property type="term" value="F:heme binding"/>
    <property type="evidence" value="ECO:0000318"/>
    <property type="project" value="GO_Central"/>
</dbReference>
<sequence>MTDAEQRAREAGLEVVNWDIELDERFRHQSPTFSVNEAARLYSRDKGMFFSNAARGFFVLTKYDYVVEVLNDAELYCSSKGTHLFLHEPMAHRPLPMEMDPPEHTKVRQLLAPFFTPSRVQGKYKDEARNLAIKIIREVAEKGSCDAIQDLGEPIAAAITLNNMGVDPALATMLKGAVKQRSLPKTVDEEKKAGYEKGVSTIRDLFVDILAKRREKREDDIPSALLDSLIDGEPIADDVVLNLCCTVFAAGVHTTSTQLGFAFYNLARDPSLRRRLVDEPKIIVKAIEELMRYEAAAVLQGRMVTRDVDFHGLQLRAGDRLILAQAAANRDPEVFSDPDQIDFDRKNAVKQVTLGRGPHRCIGSYQAKMILQIALEEWHARIPEYTLGDMSQATYELSCAGSISQVPLVFEPQQAN</sequence>
<dbReference type="SUPFAM" id="SSF48264">
    <property type="entry name" value="Cytochrome P450"/>
    <property type="match status" value="1"/>
</dbReference>
<evidence type="ECO:0000256" key="1">
    <source>
        <dbReference type="ARBA" id="ARBA00010617"/>
    </source>
</evidence>
<name>B9TCV8_RICCO</name>
<organism evidence="2 3">
    <name type="scientific">Ricinus communis</name>
    <name type="common">Castor bean</name>
    <dbReference type="NCBI Taxonomy" id="3988"/>
    <lineage>
        <taxon>Eukaryota</taxon>
        <taxon>Viridiplantae</taxon>
        <taxon>Streptophyta</taxon>
        <taxon>Embryophyta</taxon>
        <taxon>Tracheophyta</taxon>
        <taxon>Spermatophyta</taxon>
        <taxon>Magnoliopsida</taxon>
        <taxon>eudicotyledons</taxon>
        <taxon>Gunneridae</taxon>
        <taxon>Pentapetalae</taxon>
        <taxon>rosids</taxon>
        <taxon>fabids</taxon>
        <taxon>Malpighiales</taxon>
        <taxon>Euphorbiaceae</taxon>
        <taxon>Acalyphoideae</taxon>
        <taxon>Acalypheae</taxon>
        <taxon>Ricinus</taxon>
    </lineage>
</organism>
<keyword evidence="2" id="KW-0560">Oxidoreductase</keyword>
<keyword evidence="3" id="KW-1185">Reference proteome</keyword>
<dbReference type="EC" id="1.14.15.1" evidence="2"/>
<dbReference type="InParanoid" id="B9TCV8"/>
<evidence type="ECO:0000313" key="3">
    <source>
        <dbReference type="Proteomes" id="UP000008311"/>
    </source>
</evidence>
<protein>
    <submittedName>
        <fullName evidence="2">Cytochrome P450, putative</fullName>
        <ecNumber evidence="2">1.14.15.1</ecNumber>
    </submittedName>
</protein>
<dbReference type="GO" id="GO:0004497">
    <property type="term" value="F:monooxygenase activity"/>
    <property type="evidence" value="ECO:0000318"/>
    <property type="project" value="GO_Central"/>
</dbReference>
<comment type="similarity">
    <text evidence="1">Belongs to the cytochrome P450 family.</text>
</comment>
<reference evidence="3" key="1">
    <citation type="journal article" date="2010" name="Nat. Biotechnol.">
        <title>Draft genome sequence of the oilseed species Ricinus communis.</title>
        <authorList>
            <person name="Chan A.P."/>
            <person name="Crabtree J."/>
            <person name="Zhao Q."/>
            <person name="Lorenzi H."/>
            <person name="Orvis J."/>
            <person name="Puiu D."/>
            <person name="Melake-Berhan A."/>
            <person name="Jones K.M."/>
            <person name="Redman J."/>
            <person name="Chen G."/>
            <person name="Cahoon E.B."/>
            <person name="Gedil M."/>
            <person name="Stanke M."/>
            <person name="Haas B.J."/>
            <person name="Wortman J.R."/>
            <person name="Fraser-Liggett C.M."/>
            <person name="Ravel J."/>
            <person name="Rabinowicz P.D."/>
        </authorList>
    </citation>
    <scope>NUCLEOTIDE SEQUENCE [LARGE SCALE GENOMIC DNA]</scope>
    <source>
        <strain evidence="3">cv. Hale</strain>
    </source>
</reference>
<dbReference type="InterPro" id="IPR001128">
    <property type="entry name" value="Cyt_P450"/>
</dbReference>
<dbReference type="EMBL" id="EQ977613">
    <property type="protein sequence ID" value="EEF26306.1"/>
    <property type="molecule type" value="Genomic_DNA"/>
</dbReference>
<dbReference type="Proteomes" id="UP000008311">
    <property type="component" value="Unassembled WGS sequence"/>
</dbReference>
<accession>B9TCV8</accession>